<dbReference type="Proteomes" id="UP000192491">
    <property type="component" value="Unassembled WGS sequence"/>
</dbReference>
<dbReference type="InterPro" id="IPR007433">
    <property type="entry name" value="DUF481"/>
</dbReference>
<evidence type="ECO:0008006" key="4">
    <source>
        <dbReference type="Google" id="ProtNLM"/>
    </source>
</evidence>
<proteinExistence type="predicted"/>
<protein>
    <recommendedName>
        <fullName evidence="4">Salt-induced outer membrane protein</fullName>
    </recommendedName>
</protein>
<comment type="caution">
    <text evidence="2">The sequence shown here is derived from an EMBL/GenBank/DDBJ whole genome shotgun (WGS) entry which is preliminary data.</text>
</comment>
<evidence type="ECO:0000313" key="3">
    <source>
        <dbReference type="Proteomes" id="UP000192491"/>
    </source>
</evidence>
<dbReference type="EMBL" id="MTEJ01000418">
    <property type="protein sequence ID" value="OQX03286.1"/>
    <property type="molecule type" value="Genomic_DNA"/>
</dbReference>
<dbReference type="Pfam" id="PF04338">
    <property type="entry name" value="DUF481"/>
    <property type="match status" value="1"/>
</dbReference>
<evidence type="ECO:0000313" key="2">
    <source>
        <dbReference type="EMBL" id="OQX03286.1"/>
    </source>
</evidence>
<name>A0A1Y1QDI6_9GAMM</name>
<accession>A0A1Y1QDI6</accession>
<feature type="chain" id="PRO_5012733951" description="Salt-induced outer membrane protein" evidence="1">
    <location>
        <begin position="29"/>
        <end position="252"/>
    </location>
</feature>
<sequence length="252" mass="27449">MLMTLPTKHTLHLLGLLAAVTLPTPVLAQDEPAWSGQFSFGLSSLVGNTNTGSVNADLAMRYDTQQALTHNVDASIYYSDRSSGRGFDRVESRNAKSLDYRAEYALNKHSTLIGFTSYEDDNIAKLEAQTMIGGGYSRQLFKSKRQRLSGALGVGMLGVNYTDRTPIFDGAVGRAFLAYRGKITDKISLNESLLVLGSDNSTTTRLKTSLQYAVSETVSIALKNQVVHNTHAPLTAKDKTDSVTSMNLVIDF</sequence>
<keyword evidence="1" id="KW-0732">Signal</keyword>
<evidence type="ECO:0000256" key="1">
    <source>
        <dbReference type="SAM" id="SignalP"/>
    </source>
</evidence>
<feature type="signal peptide" evidence="1">
    <location>
        <begin position="1"/>
        <end position="28"/>
    </location>
</feature>
<reference evidence="2 3" key="1">
    <citation type="submission" date="2017-01" db="EMBL/GenBank/DDBJ databases">
        <title>Novel large sulfur bacteria in the metagenomes of groundwater-fed chemosynthetic microbial mats in the Lake Huron basin.</title>
        <authorList>
            <person name="Sharrar A.M."/>
            <person name="Flood B.E."/>
            <person name="Bailey J.V."/>
            <person name="Jones D.S."/>
            <person name="Biddanda B."/>
            <person name="Ruberg S.A."/>
            <person name="Marcus D.N."/>
            <person name="Dick G.J."/>
        </authorList>
    </citation>
    <scope>NUCLEOTIDE SEQUENCE [LARGE SCALE GENOMIC DNA]</scope>
    <source>
        <strain evidence="2">A8</strain>
    </source>
</reference>
<gene>
    <name evidence="2" type="ORF">BWK73_40020</name>
</gene>
<organism evidence="2 3">
    <name type="scientific">Thiothrix lacustris</name>
    <dbReference type="NCBI Taxonomy" id="525917"/>
    <lineage>
        <taxon>Bacteria</taxon>
        <taxon>Pseudomonadati</taxon>
        <taxon>Pseudomonadota</taxon>
        <taxon>Gammaproteobacteria</taxon>
        <taxon>Thiotrichales</taxon>
        <taxon>Thiotrichaceae</taxon>
        <taxon>Thiothrix</taxon>
    </lineage>
</organism>
<dbReference type="AlphaFoldDB" id="A0A1Y1QDI6"/>